<dbReference type="RefSeq" id="XP_008464393.1">
    <property type="nucleotide sequence ID" value="XM_008466171.2"/>
</dbReference>
<feature type="transmembrane region" description="Helical" evidence="10">
    <location>
        <begin position="6"/>
        <end position="26"/>
    </location>
</feature>
<proteinExistence type="inferred from homology"/>
<keyword evidence="8 10" id="KW-1133">Transmembrane helix</keyword>
<sequence>MAISPQTLAFVFGLLGNIISFMVFLAPLPTFYKIYKKKSAEGYQSVPYVVALFSAMLWIYYALLKTNATFLITINSFGCVIESLYILLFIIYAPTKLRFQTAKVIFLLNVLGFGLMLALTLVLAKGEKRLKVLGWICLVFNLSVFAAPLLIMGKVIKTKSVEYMPFALSFFLTLNAVMWFFYGLLLKDYYIALPNVVGFVFGIIQMILYVIVKNIGNKSRIPVKDELGAAKAAAPPQLHELSEQIIDAVKLGTMVCTELNPVPVTVLQPNMDVVDAVVEAVIDNIQKKKDQDIITN</sequence>
<dbReference type="Proteomes" id="UP001652600">
    <property type="component" value="Chromosome 2"/>
</dbReference>
<evidence type="ECO:0000256" key="3">
    <source>
        <dbReference type="ARBA" id="ARBA00022448"/>
    </source>
</evidence>
<evidence type="ECO:0000256" key="7">
    <source>
        <dbReference type="ARBA" id="ARBA00022737"/>
    </source>
</evidence>
<dbReference type="Gene3D" id="1.20.1280.290">
    <property type="match status" value="2"/>
</dbReference>
<dbReference type="InParanoid" id="A0A1S3CMX1"/>
<feature type="transmembrane region" description="Helical" evidence="10">
    <location>
        <begin position="104"/>
        <end position="126"/>
    </location>
</feature>
<dbReference type="SMR" id="A0A1S3CMX1"/>
<comment type="similarity">
    <text evidence="2 10">Belongs to the SWEET sugar transporter family.</text>
</comment>
<evidence type="ECO:0000256" key="8">
    <source>
        <dbReference type="ARBA" id="ARBA00022989"/>
    </source>
</evidence>
<evidence type="ECO:0000313" key="12">
    <source>
        <dbReference type="Proteomes" id="UP001652600"/>
    </source>
</evidence>
<dbReference type="GO" id="GO:0005886">
    <property type="term" value="C:plasma membrane"/>
    <property type="evidence" value="ECO:0007669"/>
    <property type="project" value="UniProtKB-SubCell"/>
</dbReference>
<dbReference type="eggNOG" id="KOG1623">
    <property type="taxonomic scope" value="Eukaryota"/>
</dbReference>
<reference evidence="13" key="2">
    <citation type="submission" date="2025-04" db="UniProtKB">
        <authorList>
            <consortium name="RefSeq"/>
        </authorList>
    </citation>
    <scope>IDENTIFICATION</scope>
</reference>
<evidence type="ECO:0000256" key="2">
    <source>
        <dbReference type="ARBA" id="ARBA00007809"/>
    </source>
</evidence>
<feature type="transmembrane region" description="Helical" evidence="10">
    <location>
        <begin position="163"/>
        <end position="185"/>
    </location>
</feature>
<dbReference type="OrthoDB" id="409725at2759"/>
<keyword evidence="12" id="KW-1185">Reference proteome</keyword>
<evidence type="ECO:0000256" key="10">
    <source>
        <dbReference type="RuleBase" id="RU910715"/>
    </source>
</evidence>
<feature type="transmembrane region" description="Helical" evidence="10">
    <location>
        <begin position="191"/>
        <end position="212"/>
    </location>
</feature>
<dbReference type="Gramene" id="MELO3C026184.2.1">
    <property type="protein sequence ID" value="MELO3C026184.2.1"/>
    <property type="gene ID" value="MELO3C026184.2"/>
</dbReference>
<keyword evidence="5 10" id="KW-0762">Sugar transport</keyword>
<comment type="subcellular location">
    <subcellularLocation>
        <location evidence="1 10">Cell membrane</location>
        <topology evidence="1 10">Multi-pass membrane protein</topology>
    </subcellularLocation>
</comment>
<dbReference type="Pfam" id="PF03083">
    <property type="entry name" value="MtN3_slv"/>
    <property type="match status" value="2"/>
</dbReference>
<dbReference type="EnsemblPlants" id="MELO3C026184.2.1">
    <property type="protein sequence ID" value="MELO3C026184.2.1"/>
    <property type="gene ID" value="MELO3C026184.2"/>
</dbReference>
<reference evidence="11" key="1">
    <citation type="submission" date="2023-03" db="UniProtKB">
        <authorList>
            <consortium name="EnsemblPlants"/>
        </authorList>
    </citation>
    <scope>IDENTIFICATION</scope>
</reference>
<dbReference type="KEGG" id="cmo:103502296"/>
<dbReference type="InterPro" id="IPR004316">
    <property type="entry name" value="SWEET_rpt"/>
</dbReference>
<evidence type="ECO:0000256" key="9">
    <source>
        <dbReference type="ARBA" id="ARBA00023136"/>
    </source>
</evidence>
<dbReference type="GO" id="GO:0051119">
    <property type="term" value="F:sugar transmembrane transporter activity"/>
    <property type="evidence" value="ECO:0007669"/>
    <property type="project" value="InterPro"/>
</dbReference>
<dbReference type="InterPro" id="IPR047664">
    <property type="entry name" value="SWEET"/>
</dbReference>
<feature type="transmembrane region" description="Helical" evidence="10">
    <location>
        <begin position="70"/>
        <end position="92"/>
    </location>
</feature>
<keyword evidence="7" id="KW-0677">Repeat</keyword>
<dbReference type="FunFam" id="1.20.1280.290:FF:000003">
    <property type="entry name" value="Bidirectional sugar transporter SWEET"/>
    <property type="match status" value="1"/>
</dbReference>
<gene>
    <name evidence="13" type="primary">LOC103502296</name>
    <name evidence="11" type="synonym">103502296</name>
</gene>
<evidence type="ECO:0000313" key="11">
    <source>
        <dbReference type="EnsemblPlants" id="MELO3C026184.2.1"/>
    </source>
</evidence>
<evidence type="ECO:0000256" key="6">
    <source>
        <dbReference type="ARBA" id="ARBA00022692"/>
    </source>
</evidence>
<accession>A0A1S3CMX1</accession>
<keyword evidence="9 10" id="KW-0472">Membrane</keyword>
<name>A0A1S3CMX1_CUCME</name>
<reference evidence="12" key="3">
    <citation type="submission" date="2025-05" db="UniProtKB">
        <authorList>
            <consortium name="RefSeq"/>
        </authorList>
    </citation>
    <scope>NUCLEOTIDE SEQUENCE [LARGE SCALE GENOMIC DNA]</scope>
</reference>
<evidence type="ECO:0000256" key="1">
    <source>
        <dbReference type="ARBA" id="ARBA00004651"/>
    </source>
</evidence>
<feature type="transmembrane region" description="Helical" evidence="10">
    <location>
        <begin position="132"/>
        <end position="151"/>
    </location>
</feature>
<keyword evidence="6 10" id="KW-0812">Transmembrane</keyword>
<dbReference type="AlphaFoldDB" id="A0A1S3CMX1"/>
<evidence type="ECO:0000256" key="4">
    <source>
        <dbReference type="ARBA" id="ARBA00022475"/>
    </source>
</evidence>
<evidence type="ECO:0000313" key="13">
    <source>
        <dbReference type="RefSeq" id="XP_008464393.1"/>
    </source>
</evidence>
<dbReference type="GeneID" id="103502296"/>
<feature type="transmembrane region" description="Helical" evidence="10">
    <location>
        <begin position="46"/>
        <end position="64"/>
    </location>
</feature>
<evidence type="ECO:0000256" key="5">
    <source>
        <dbReference type="ARBA" id="ARBA00022597"/>
    </source>
</evidence>
<keyword evidence="3 10" id="KW-0813">Transport</keyword>
<dbReference type="FunFam" id="1.20.1280.290:FF:000001">
    <property type="entry name" value="Bidirectional sugar transporter SWEET"/>
    <property type="match status" value="1"/>
</dbReference>
<dbReference type="GO" id="GO:0008515">
    <property type="term" value="F:sucrose transmembrane transporter activity"/>
    <property type="evidence" value="ECO:0007669"/>
    <property type="project" value="UniProtKB-ARBA"/>
</dbReference>
<dbReference type="PANTHER" id="PTHR10791:SF163">
    <property type="entry name" value="BIDIRECTIONAL SUGAR TRANSPORTER SWEET"/>
    <property type="match status" value="1"/>
</dbReference>
<comment type="function">
    <text evidence="10">Mediates both low-affinity uptake and efflux of sugar across the membrane.</text>
</comment>
<dbReference type="PANTHER" id="PTHR10791">
    <property type="entry name" value="RAG1-ACTIVATING PROTEIN 1"/>
    <property type="match status" value="1"/>
</dbReference>
<protein>
    <recommendedName>
        <fullName evidence="10">Bidirectional sugar transporter SWEET</fullName>
    </recommendedName>
</protein>
<keyword evidence="4" id="KW-1003">Cell membrane</keyword>
<organism evidence="12 13">
    <name type="scientific">Cucumis melo</name>
    <name type="common">Muskmelon</name>
    <dbReference type="NCBI Taxonomy" id="3656"/>
    <lineage>
        <taxon>Eukaryota</taxon>
        <taxon>Viridiplantae</taxon>
        <taxon>Streptophyta</taxon>
        <taxon>Embryophyta</taxon>
        <taxon>Tracheophyta</taxon>
        <taxon>Spermatophyta</taxon>
        <taxon>Magnoliopsida</taxon>
        <taxon>eudicotyledons</taxon>
        <taxon>Gunneridae</taxon>
        <taxon>Pentapetalae</taxon>
        <taxon>rosids</taxon>
        <taxon>fabids</taxon>
        <taxon>Cucurbitales</taxon>
        <taxon>Cucurbitaceae</taxon>
        <taxon>Benincaseae</taxon>
        <taxon>Cucumis</taxon>
    </lineage>
</organism>